<dbReference type="GO" id="GO:0005886">
    <property type="term" value="C:plasma membrane"/>
    <property type="evidence" value="ECO:0007669"/>
    <property type="project" value="UniProtKB-SubCell"/>
</dbReference>
<dbReference type="InterPro" id="IPR044746">
    <property type="entry name" value="ABCC_6TM_D1"/>
</dbReference>
<feature type="transmembrane region" description="Helical" evidence="11">
    <location>
        <begin position="944"/>
        <end position="964"/>
    </location>
</feature>
<dbReference type="FunFam" id="3.40.50.300:FF:002145">
    <property type="entry name" value="ABC transporter (MsbA subfamily)"/>
    <property type="match status" value="1"/>
</dbReference>
<evidence type="ECO:0000256" key="10">
    <source>
        <dbReference type="ARBA" id="ARBA00023180"/>
    </source>
</evidence>
<feature type="transmembrane region" description="Helical" evidence="11">
    <location>
        <begin position="235"/>
        <end position="252"/>
    </location>
</feature>
<dbReference type="EMBL" id="MU004233">
    <property type="protein sequence ID" value="KAF2670819.1"/>
    <property type="molecule type" value="Genomic_DNA"/>
</dbReference>
<feature type="transmembrane region" description="Helical" evidence="11">
    <location>
        <begin position="34"/>
        <end position="51"/>
    </location>
</feature>
<dbReference type="InterPro" id="IPR011527">
    <property type="entry name" value="ABC1_TM_dom"/>
</dbReference>
<accession>A0A6A6UEW0</accession>
<feature type="domain" description="ABC transmembrane type-1" evidence="13">
    <location>
        <begin position="179"/>
        <end position="456"/>
    </location>
</feature>
<keyword evidence="3" id="KW-0813">Transport</keyword>
<evidence type="ECO:0000256" key="11">
    <source>
        <dbReference type="SAM" id="Phobius"/>
    </source>
</evidence>
<proteinExistence type="inferred from homology"/>
<dbReference type="GO" id="GO:0016887">
    <property type="term" value="F:ATP hydrolysis activity"/>
    <property type="evidence" value="ECO:0007669"/>
    <property type="project" value="InterPro"/>
</dbReference>
<dbReference type="FunFam" id="1.20.1560.10:FF:000055">
    <property type="entry name" value="ABC multidrug transporter (Eurofung)"/>
    <property type="match status" value="1"/>
</dbReference>
<dbReference type="SUPFAM" id="SSF90123">
    <property type="entry name" value="ABC transporter transmembrane region"/>
    <property type="match status" value="2"/>
</dbReference>
<evidence type="ECO:0000259" key="13">
    <source>
        <dbReference type="PROSITE" id="PS50929"/>
    </source>
</evidence>
<feature type="transmembrane region" description="Helical" evidence="11">
    <location>
        <begin position="6"/>
        <end position="22"/>
    </location>
</feature>
<dbReference type="SMART" id="SM00382">
    <property type="entry name" value="AAA"/>
    <property type="match status" value="2"/>
</dbReference>
<evidence type="ECO:0000256" key="5">
    <source>
        <dbReference type="ARBA" id="ARBA00022692"/>
    </source>
</evidence>
<dbReference type="PANTHER" id="PTHR24223:SF399">
    <property type="entry name" value="ABC TRANSPORTER ATNG"/>
    <property type="match status" value="1"/>
</dbReference>
<evidence type="ECO:0000256" key="1">
    <source>
        <dbReference type="ARBA" id="ARBA00004651"/>
    </source>
</evidence>
<feature type="transmembrane region" description="Helical" evidence="11">
    <location>
        <begin position="1028"/>
        <end position="1049"/>
    </location>
</feature>
<dbReference type="GO" id="GO:0005524">
    <property type="term" value="F:ATP binding"/>
    <property type="evidence" value="ECO:0007669"/>
    <property type="project" value="UniProtKB-KW"/>
</dbReference>
<feature type="transmembrane region" description="Helical" evidence="11">
    <location>
        <begin position="809"/>
        <end position="830"/>
    </location>
</feature>
<feature type="domain" description="ABC transporter" evidence="12">
    <location>
        <begin position="518"/>
        <end position="751"/>
    </location>
</feature>
<evidence type="ECO:0000256" key="6">
    <source>
        <dbReference type="ARBA" id="ARBA00022741"/>
    </source>
</evidence>
<dbReference type="OrthoDB" id="6500128at2759"/>
<dbReference type="InterPro" id="IPR044726">
    <property type="entry name" value="ABCC_6TM_D2"/>
</dbReference>
<organism evidence="14 15">
    <name type="scientific">Microthyrium microscopicum</name>
    <dbReference type="NCBI Taxonomy" id="703497"/>
    <lineage>
        <taxon>Eukaryota</taxon>
        <taxon>Fungi</taxon>
        <taxon>Dikarya</taxon>
        <taxon>Ascomycota</taxon>
        <taxon>Pezizomycotina</taxon>
        <taxon>Dothideomycetes</taxon>
        <taxon>Dothideomycetes incertae sedis</taxon>
        <taxon>Microthyriales</taxon>
        <taxon>Microthyriaceae</taxon>
        <taxon>Microthyrium</taxon>
    </lineage>
</organism>
<keyword evidence="9 11" id="KW-0472">Membrane</keyword>
<dbReference type="InterPro" id="IPR036640">
    <property type="entry name" value="ABC1_TM_sf"/>
</dbReference>
<evidence type="ECO:0000313" key="14">
    <source>
        <dbReference type="EMBL" id="KAF2670819.1"/>
    </source>
</evidence>
<comment type="subcellular location">
    <subcellularLocation>
        <location evidence="1">Cell membrane</location>
        <topology evidence="1">Multi-pass membrane protein</topology>
    </subcellularLocation>
</comment>
<dbReference type="GO" id="GO:0140359">
    <property type="term" value="F:ABC-type transporter activity"/>
    <property type="evidence" value="ECO:0007669"/>
    <property type="project" value="InterPro"/>
</dbReference>
<dbReference type="CDD" id="cd18579">
    <property type="entry name" value="ABC_6TM_ABCC_D1"/>
    <property type="match status" value="1"/>
</dbReference>
<dbReference type="Pfam" id="PF00664">
    <property type="entry name" value="ABC_membrane"/>
    <property type="match status" value="2"/>
</dbReference>
<gene>
    <name evidence="14" type="ORF">BT63DRAFT_371236</name>
</gene>
<dbReference type="InterPro" id="IPR003593">
    <property type="entry name" value="AAA+_ATPase"/>
</dbReference>
<evidence type="ECO:0000256" key="2">
    <source>
        <dbReference type="ARBA" id="ARBA00009726"/>
    </source>
</evidence>
<dbReference type="PROSITE" id="PS50929">
    <property type="entry name" value="ABC_TM1F"/>
    <property type="match status" value="2"/>
</dbReference>
<evidence type="ECO:0000256" key="3">
    <source>
        <dbReference type="ARBA" id="ARBA00022448"/>
    </source>
</evidence>
<evidence type="ECO:0000313" key="15">
    <source>
        <dbReference type="Proteomes" id="UP000799302"/>
    </source>
</evidence>
<protein>
    <submittedName>
        <fullName evidence="14">Putative multidrug resistance protein</fullName>
    </submittedName>
</protein>
<evidence type="ECO:0000259" key="12">
    <source>
        <dbReference type="PROSITE" id="PS50893"/>
    </source>
</evidence>
<dbReference type="FunFam" id="1.20.1560.10:FF:000066">
    <property type="entry name" value="ABC multidrug transporter (Eurofung)"/>
    <property type="match status" value="1"/>
</dbReference>
<dbReference type="InterPro" id="IPR027417">
    <property type="entry name" value="P-loop_NTPase"/>
</dbReference>
<sequence length="1349" mass="149532">MSITIAVLNLVASLAILPLSYLEDERELRPSSTLTLYLVASVLIDVFASWVSTSHDFAETSAILIPGVALKVALLIVENRSKRKYFVQKYRDVCPEEFSGLINRSLFWWLKDLLLKATQRRLTPDDTYELDESLKRGDLSHRIKKSWSKRSKPEGRLSYAMSVFRCFKMELLSIIIPRLCLIAFTFAQPLLISRVIGILYEPDTRESRQYGYQLIAATVLVYLGIAFTTLHSNHLLFRFIAMFRGATVSLIYDHSMQLPQADIENAAAISLMSNDVDHISECLEELNEVWARSIELFVGVPLLVQQLGWVAFVPFLVVIISSYGSSIVTRLIGTRRAEWAAATESRISKTKSVLGEIKGIKMMGLDDKVISLLQDERIYETKKQERFCWIMVWVNVVANIPSAMAPAATFAVYMLQSWIRGSGSLDTVRAFTSLALIHLVAYPAARLLSAAPRVAASLGSLDRIQSFLLKPKMPSLRNEDFGPYRDNEDDHINDTPLPNGHGISGSEQTASRSSRFAIAAKHVDVSLPSGQNLLKGLNLSIKEGSLLCVTGPVGSGKSTLLKALLGEIECTQGFIDRSPSVNSIAYCAQNPWIPRGTVKEIVCGCFSGTKEPVDEEWYLTVLEACSLSQDILSFPLADATVVGSRGGKLSGGQKQRIALARALYQRSRLFLLDNTFSSLDAETQKEVSGSLFGRNGLFKRINATVVIVTYDVELLRQADNIAYLSTRLQGKVVQGKYTALTTIGVLKPRELQSTLLQEHDHHSDMGSGKLDAMTDFEGPSIEEVKDLDRKMGDVAVYSYYLRVIGPRRLAVFVFFASLTAFSNTFSSIWLKWWSDIHGQQAATYALIYFLLSIGVALGIGGYAWAIAVVIAPSTGRNLHKSLLDIVFKAPMSFFTNTETGTILNRFSQDMSMIQGPLSTGLLQTVTNFLAAVGEAALIATGSYYMAATIPILFLLMYLLQHFYLQTSRQLRLLELESRSPLYAHFLETLEGMETVRAFGWQSKEKQEHERRLDYSQKPYYLMFCIERWLSLALDLIVASLAGIVVALAMNFRYSTSPGLLGVSLNAVLAFNQSLAQLTTGWTNLETCLGAIARLRQLQIDVKPEQDPHGDCLYPPSSWPFQGQVSIENLNASYGMETQSLALRNINLDIHQKDHVALCGRTGSGKSTLFGALLRMLPSMNGEIKIDSIDTSRVELCTLRRRIVSITQDFVHLPGTIRLNLDPFQQCTDPDVQAILTKIHLHGKVVSLGGLESEFHISSFSTGELQLLSIARAVLQHNAQKTKLILVDEATSSLDENTANLVQNLIATEFSDSTVITIAHQADAIKRADKAVLLKNGTIERVGSPEVILT</sequence>
<keyword evidence="5 11" id="KW-0812">Transmembrane</keyword>
<dbReference type="PROSITE" id="PS00211">
    <property type="entry name" value="ABC_TRANSPORTER_1"/>
    <property type="match status" value="1"/>
</dbReference>
<keyword evidence="4" id="KW-1003">Cell membrane</keyword>
<evidence type="ECO:0000256" key="4">
    <source>
        <dbReference type="ARBA" id="ARBA00022475"/>
    </source>
</evidence>
<dbReference type="Gene3D" id="3.40.50.300">
    <property type="entry name" value="P-loop containing nucleotide triphosphate hydrolases"/>
    <property type="match status" value="2"/>
</dbReference>
<dbReference type="CDD" id="cd18580">
    <property type="entry name" value="ABC_6TM_ABCC_D2"/>
    <property type="match status" value="1"/>
</dbReference>
<reference evidence="14" key="1">
    <citation type="journal article" date="2020" name="Stud. Mycol.">
        <title>101 Dothideomycetes genomes: a test case for predicting lifestyles and emergence of pathogens.</title>
        <authorList>
            <person name="Haridas S."/>
            <person name="Albert R."/>
            <person name="Binder M."/>
            <person name="Bloem J."/>
            <person name="Labutti K."/>
            <person name="Salamov A."/>
            <person name="Andreopoulos B."/>
            <person name="Baker S."/>
            <person name="Barry K."/>
            <person name="Bills G."/>
            <person name="Bluhm B."/>
            <person name="Cannon C."/>
            <person name="Castanera R."/>
            <person name="Culley D."/>
            <person name="Daum C."/>
            <person name="Ezra D."/>
            <person name="Gonzalez J."/>
            <person name="Henrissat B."/>
            <person name="Kuo A."/>
            <person name="Liang C."/>
            <person name="Lipzen A."/>
            <person name="Lutzoni F."/>
            <person name="Magnuson J."/>
            <person name="Mondo S."/>
            <person name="Nolan M."/>
            <person name="Ohm R."/>
            <person name="Pangilinan J."/>
            <person name="Park H.-J."/>
            <person name="Ramirez L."/>
            <person name="Alfaro M."/>
            <person name="Sun H."/>
            <person name="Tritt A."/>
            <person name="Yoshinaga Y."/>
            <person name="Zwiers L.-H."/>
            <person name="Turgeon B."/>
            <person name="Goodwin S."/>
            <person name="Spatafora J."/>
            <person name="Crous P."/>
            <person name="Grigoriev I."/>
        </authorList>
    </citation>
    <scope>NUCLEOTIDE SEQUENCE</scope>
    <source>
        <strain evidence="14">CBS 115976</strain>
    </source>
</reference>
<dbReference type="InterPro" id="IPR017871">
    <property type="entry name" value="ABC_transporter-like_CS"/>
</dbReference>
<feature type="domain" description="ABC transporter" evidence="12">
    <location>
        <begin position="1124"/>
        <end position="1349"/>
    </location>
</feature>
<evidence type="ECO:0000256" key="7">
    <source>
        <dbReference type="ARBA" id="ARBA00022840"/>
    </source>
</evidence>
<feature type="domain" description="ABC transmembrane type-1" evidence="13">
    <location>
        <begin position="810"/>
        <end position="1086"/>
    </location>
</feature>
<dbReference type="Pfam" id="PF00005">
    <property type="entry name" value="ABC_tran"/>
    <property type="match status" value="2"/>
</dbReference>
<feature type="transmembrane region" description="Helical" evidence="11">
    <location>
        <begin position="307"/>
        <end position="328"/>
    </location>
</feature>
<dbReference type="PROSITE" id="PS50893">
    <property type="entry name" value="ABC_TRANSPORTER_2"/>
    <property type="match status" value="2"/>
</dbReference>
<comment type="similarity">
    <text evidence="2">Belongs to the ABC transporter superfamily. ABCC family. Conjugate transporter (TC 3.A.1.208) subfamily.</text>
</comment>
<dbReference type="Proteomes" id="UP000799302">
    <property type="component" value="Unassembled WGS sequence"/>
</dbReference>
<keyword evidence="8 11" id="KW-1133">Transmembrane helix</keyword>
<feature type="transmembrane region" description="Helical" evidence="11">
    <location>
        <begin position="57"/>
        <end position="77"/>
    </location>
</feature>
<evidence type="ECO:0000256" key="8">
    <source>
        <dbReference type="ARBA" id="ARBA00022989"/>
    </source>
</evidence>
<dbReference type="Gene3D" id="1.20.1560.10">
    <property type="entry name" value="ABC transporter type 1, transmembrane domain"/>
    <property type="match status" value="2"/>
</dbReference>
<dbReference type="InterPro" id="IPR003439">
    <property type="entry name" value="ABC_transporter-like_ATP-bd"/>
</dbReference>
<keyword evidence="15" id="KW-1185">Reference proteome</keyword>
<dbReference type="SUPFAM" id="SSF52540">
    <property type="entry name" value="P-loop containing nucleoside triphosphate hydrolases"/>
    <property type="match status" value="2"/>
</dbReference>
<dbReference type="PANTHER" id="PTHR24223">
    <property type="entry name" value="ATP-BINDING CASSETTE SUB-FAMILY C"/>
    <property type="match status" value="1"/>
</dbReference>
<evidence type="ECO:0000256" key="9">
    <source>
        <dbReference type="ARBA" id="ARBA00023136"/>
    </source>
</evidence>
<keyword evidence="7" id="KW-0067">ATP-binding</keyword>
<feature type="transmembrane region" description="Helical" evidence="11">
    <location>
        <begin position="210"/>
        <end position="228"/>
    </location>
</feature>
<feature type="transmembrane region" description="Helical" evidence="11">
    <location>
        <begin position="842"/>
        <end position="871"/>
    </location>
</feature>
<keyword evidence="6" id="KW-0547">Nucleotide-binding</keyword>
<name>A0A6A6UEW0_9PEZI</name>
<feature type="transmembrane region" description="Helical" evidence="11">
    <location>
        <begin position="171"/>
        <end position="190"/>
    </location>
</feature>
<dbReference type="InterPro" id="IPR050173">
    <property type="entry name" value="ABC_transporter_C-like"/>
</dbReference>
<feature type="transmembrane region" description="Helical" evidence="11">
    <location>
        <begin position="387"/>
        <end position="415"/>
    </location>
</feature>
<keyword evidence="10" id="KW-0325">Glycoprotein</keyword>